<evidence type="ECO:0000259" key="3">
    <source>
        <dbReference type="PROSITE" id="PS50994"/>
    </source>
</evidence>
<dbReference type="EMBL" id="JAUUTY010000006">
    <property type="protein sequence ID" value="KAK1614884.1"/>
    <property type="molecule type" value="Genomic_DNA"/>
</dbReference>
<dbReference type="Proteomes" id="UP001231189">
    <property type="component" value="Unassembled WGS sequence"/>
</dbReference>
<organism evidence="4 5">
    <name type="scientific">Lolium multiflorum</name>
    <name type="common">Italian ryegrass</name>
    <name type="synonym">Lolium perenne subsp. multiflorum</name>
    <dbReference type="NCBI Taxonomy" id="4521"/>
    <lineage>
        <taxon>Eukaryota</taxon>
        <taxon>Viridiplantae</taxon>
        <taxon>Streptophyta</taxon>
        <taxon>Embryophyta</taxon>
        <taxon>Tracheophyta</taxon>
        <taxon>Spermatophyta</taxon>
        <taxon>Magnoliopsida</taxon>
        <taxon>Liliopsida</taxon>
        <taxon>Poales</taxon>
        <taxon>Poaceae</taxon>
        <taxon>BOP clade</taxon>
        <taxon>Pooideae</taxon>
        <taxon>Poodae</taxon>
        <taxon>Poeae</taxon>
        <taxon>Poeae Chloroplast Group 2 (Poeae type)</taxon>
        <taxon>Loliodinae</taxon>
        <taxon>Loliinae</taxon>
        <taxon>Lolium</taxon>
    </lineage>
</organism>
<dbReference type="Gene3D" id="3.30.420.10">
    <property type="entry name" value="Ribonuclease H-like superfamily/Ribonuclease H"/>
    <property type="match status" value="1"/>
</dbReference>
<dbReference type="InterPro" id="IPR036397">
    <property type="entry name" value="RNaseH_sf"/>
</dbReference>
<dbReference type="InterPro" id="IPR057670">
    <property type="entry name" value="SH3_retrovirus"/>
</dbReference>
<feature type="domain" description="Integrase catalytic" evidence="3">
    <location>
        <begin position="201"/>
        <end position="367"/>
    </location>
</feature>
<keyword evidence="1" id="KW-0175">Coiled coil</keyword>
<dbReference type="AlphaFoldDB" id="A0AAD8VPZ8"/>
<evidence type="ECO:0000256" key="2">
    <source>
        <dbReference type="SAM" id="MobiDB-lite"/>
    </source>
</evidence>
<evidence type="ECO:0000256" key="1">
    <source>
        <dbReference type="SAM" id="Coils"/>
    </source>
</evidence>
<protein>
    <recommendedName>
        <fullName evidence="3">Integrase catalytic domain-containing protein</fullName>
    </recommendedName>
</protein>
<dbReference type="InterPro" id="IPR012337">
    <property type="entry name" value="RNaseH-like_sf"/>
</dbReference>
<dbReference type="PROSITE" id="PS50994">
    <property type="entry name" value="INTEGRASE"/>
    <property type="match status" value="1"/>
</dbReference>
<sequence length="464" mass="53199">MESTPSLCSVLDDETENQDEMAMLKELYKVRCTLLGEALVKFDYLMDSLKERDESIEELEYHLNDEKRRFNLLRQELKNERCISQGLKQQIETSELDKVKDLETIERDQLLAQELDASKKELEVAHASVTRDLDHLEKANKLVKVELKKLGENHDLLQETYKKALGSMNDPIIAENIVSSSTSFTSGKQLKKRHPIKSIVTSSRPLELLHIDLFGPSHYDTLGGSKYGLVIVDDYSRYSWVFLLKSKDKTYREFIIFAKKAQRMYESEIKAIRTDNGTEFKNYTMQEFVDDEGIKHELSAPYTPQKNGVVESKNRTIIEMARTILSEFNSPHNFWREAISTAVHYSNRLFLRPLHNKTPYELLTGNKPNVMYIRVFGCKCLVKNNKGKLGKFETRTIEGTFVGYAENSHAYRYYNKSTGAIEVSCDMVFLEDNGSQVEQVVPCDAGDDDPSNTNKLMGMDTSGP</sequence>
<keyword evidence="5" id="KW-1185">Reference proteome</keyword>
<dbReference type="InterPro" id="IPR039537">
    <property type="entry name" value="Retrotran_Ty1/copia-like"/>
</dbReference>
<comment type="caution">
    <text evidence="4">The sequence shown here is derived from an EMBL/GenBank/DDBJ whole genome shotgun (WGS) entry which is preliminary data.</text>
</comment>
<dbReference type="GO" id="GO:0015074">
    <property type="term" value="P:DNA integration"/>
    <property type="evidence" value="ECO:0007669"/>
    <property type="project" value="InterPro"/>
</dbReference>
<dbReference type="SUPFAM" id="SSF53098">
    <property type="entry name" value="Ribonuclease H-like"/>
    <property type="match status" value="1"/>
</dbReference>
<dbReference type="Pfam" id="PF00665">
    <property type="entry name" value="rve"/>
    <property type="match status" value="1"/>
</dbReference>
<dbReference type="Pfam" id="PF25597">
    <property type="entry name" value="SH3_retrovirus"/>
    <property type="match status" value="1"/>
</dbReference>
<gene>
    <name evidence="4" type="ORF">QYE76_020401</name>
</gene>
<name>A0AAD8VPZ8_LOLMU</name>
<dbReference type="InterPro" id="IPR001584">
    <property type="entry name" value="Integrase_cat-core"/>
</dbReference>
<accession>A0AAD8VPZ8</accession>
<dbReference type="PANTHER" id="PTHR42648:SF21">
    <property type="entry name" value="CYSTEINE-RICH RLK (RECEPTOR-LIKE PROTEIN KINASE) 8"/>
    <property type="match status" value="1"/>
</dbReference>
<feature type="region of interest" description="Disordered" evidence="2">
    <location>
        <begin position="443"/>
        <end position="464"/>
    </location>
</feature>
<dbReference type="PANTHER" id="PTHR42648">
    <property type="entry name" value="TRANSPOSASE, PUTATIVE-RELATED"/>
    <property type="match status" value="1"/>
</dbReference>
<evidence type="ECO:0000313" key="5">
    <source>
        <dbReference type="Proteomes" id="UP001231189"/>
    </source>
</evidence>
<dbReference type="GO" id="GO:0003676">
    <property type="term" value="F:nucleic acid binding"/>
    <property type="evidence" value="ECO:0007669"/>
    <property type="project" value="InterPro"/>
</dbReference>
<feature type="coiled-coil region" evidence="1">
    <location>
        <begin position="119"/>
        <end position="153"/>
    </location>
</feature>
<proteinExistence type="predicted"/>
<evidence type="ECO:0000313" key="4">
    <source>
        <dbReference type="EMBL" id="KAK1614884.1"/>
    </source>
</evidence>
<reference evidence="4" key="1">
    <citation type="submission" date="2023-07" db="EMBL/GenBank/DDBJ databases">
        <title>A chromosome-level genome assembly of Lolium multiflorum.</title>
        <authorList>
            <person name="Chen Y."/>
            <person name="Copetti D."/>
            <person name="Kolliker R."/>
            <person name="Studer B."/>
        </authorList>
    </citation>
    <scope>NUCLEOTIDE SEQUENCE</scope>
    <source>
        <strain evidence="4">02402/16</strain>
        <tissue evidence="4">Leaf</tissue>
    </source>
</reference>